<gene>
    <name evidence="1" type="ORF">OKA05_04650</name>
</gene>
<protein>
    <submittedName>
        <fullName evidence="1">Uncharacterized protein</fullName>
    </submittedName>
</protein>
<dbReference type="EMBL" id="JAPDDT010000001">
    <property type="protein sequence ID" value="MCW1921829.1"/>
    <property type="molecule type" value="Genomic_DNA"/>
</dbReference>
<dbReference type="RefSeq" id="WP_264485938.1">
    <property type="nucleotide sequence ID" value="NZ_JAPDDT010000001.1"/>
</dbReference>
<dbReference type="Proteomes" id="UP001320876">
    <property type="component" value="Unassembled WGS sequence"/>
</dbReference>
<proteinExistence type="predicted"/>
<accession>A0ABT3GE31</accession>
<sequence length="148" mass="16836">MMPDETMELWDAYLASERIRIRHQSMEALERFINALLELPPERWHPWARDLAMRVIDGGDPTDIRLPMVETRPTSVYLCLGTFSSPPFIPAFKLAFQVPGAGSQDFLNYFTSPLRAASNCLRTNGQSMVCFYEPFPTTTRTFAPKVGC</sequence>
<name>A0ABT3GE31_9BACT</name>
<comment type="caution">
    <text evidence="1">The sequence shown here is derived from an EMBL/GenBank/DDBJ whole genome shotgun (WGS) entry which is preliminary data.</text>
</comment>
<keyword evidence="2" id="KW-1185">Reference proteome</keyword>
<organism evidence="1 2">
    <name type="scientific">Luteolibacter arcticus</name>
    <dbReference type="NCBI Taxonomy" id="1581411"/>
    <lineage>
        <taxon>Bacteria</taxon>
        <taxon>Pseudomonadati</taxon>
        <taxon>Verrucomicrobiota</taxon>
        <taxon>Verrucomicrobiia</taxon>
        <taxon>Verrucomicrobiales</taxon>
        <taxon>Verrucomicrobiaceae</taxon>
        <taxon>Luteolibacter</taxon>
    </lineage>
</organism>
<reference evidence="1 2" key="1">
    <citation type="submission" date="2022-10" db="EMBL/GenBank/DDBJ databases">
        <title>Luteolibacter arcticus strain CCTCC AB 2014275, whole genome shotgun sequencing project.</title>
        <authorList>
            <person name="Zhao G."/>
            <person name="Shen L."/>
        </authorList>
    </citation>
    <scope>NUCLEOTIDE SEQUENCE [LARGE SCALE GENOMIC DNA]</scope>
    <source>
        <strain evidence="1 2">CCTCC AB 2014275</strain>
    </source>
</reference>
<evidence type="ECO:0000313" key="1">
    <source>
        <dbReference type="EMBL" id="MCW1921829.1"/>
    </source>
</evidence>
<evidence type="ECO:0000313" key="2">
    <source>
        <dbReference type="Proteomes" id="UP001320876"/>
    </source>
</evidence>